<dbReference type="Proteomes" id="UP000286246">
    <property type="component" value="Unassembled WGS sequence"/>
</dbReference>
<keyword evidence="3 5" id="KW-0808">Transferase</keyword>
<evidence type="ECO:0000256" key="1">
    <source>
        <dbReference type="ARBA" id="ARBA00006739"/>
    </source>
</evidence>
<reference evidence="5 6" key="1">
    <citation type="submission" date="2018-09" db="EMBL/GenBank/DDBJ databases">
        <title>Genomic Encyclopedia of Type Strains, Phase III (KMG-III): the genomes of soil and plant-associated and newly described type strains.</title>
        <authorList>
            <person name="Whitman W."/>
        </authorList>
    </citation>
    <scope>NUCLEOTIDE SEQUENCE [LARGE SCALE GENOMIC DNA]</scope>
    <source>
        <strain evidence="5 6">CECT 7938</strain>
    </source>
</reference>
<dbReference type="SUPFAM" id="SSF53448">
    <property type="entry name" value="Nucleotide-diphospho-sugar transferases"/>
    <property type="match status" value="1"/>
</dbReference>
<gene>
    <name evidence="5" type="ORF">DFQ12_2991</name>
</gene>
<comment type="similarity">
    <text evidence="1">Belongs to the glycosyltransferase 2 family.</text>
</comment>
<dbReference type="InterPro" id="IPR001173">
    <property type="entry name" value="Glyco_trans_2-like"/>
</dbReference>
<evidence type="ECO:0000256" key="3">
    <source>
        <dbReference type="ARBA" id="ARBA00022679"/>
    </source>
</evidence>
<accession>A0A420B7H8</accession>
<dbReference type="InterPro" id="IPR029044">
    <property type="entry name" value="Nucleotide-diphossugar_trans"/>
</dbReference>
<dbReference type="OrthoDB" id="9815829at2"/>
<evidence type="ECO:0000256" key="2">
    <source>
        <dbReference type="ARBA" id="ARBA00022676"/>
    </source>
</evidence>
<dbReference type="InterPro" id="IPR050834">
    <property type="entry name" value="Glycosyltransf_2"/>
</dbReference>
<dbReference type="AlphaFoldDB" id="A0A420B7H8"/>
<name>A0A420B7H8_SPHD1</name>
<dbReference type="PANTHER" id="PTHR43685:SF5">
    <property type="entry name" value="GLYCOSYLTRANSFERASE EPSE-RELATED"/>
    <property type="match status" value="1"/>
</dbReference>
<comment type="caution">
    <text evidence="5">The sequence shown here is derived from an EMBL/GenBank/DDBJ whole genome shotgun (WGS) entry which is preliminary data.</text>
</comment>
<keyword evidence="2" id="KW-0328">Glycosyltransferase</keyword>
<dbReference type="RefSeq" id="WP_120259758.1">
    <property type="nucleotide sequence ID" value="NZ_RAPY01000002.1"/>
</dbReference>
<evidence type="ECO:0000313" key="5">
    <source>
        <dbReference type="EMBL" id="RKE52746.1"/>
    </source>
</evidence>
<dbReference type="PANTHER" id="PTHR43685">
    <property type="entry name" value="GLYCOSYLTRANSFERASE"/>
    <property type="match status" value="1"/>
</dbReference>
<dbReference type="Gene3D" id="3.90.550.10">
    <property type="entry name" value="Spore Coat Polysaccharide Biosynthesis Protein SpsA, Chain A"/>
    <property type="match status" value="1"/>
</dbReference>
<evidence type="ECO:0000259" key="4">
    <source>
        <dbReference type="Pfam" id="PF00535"/>
    </source>
</evidence>
<organism evidence="5 6">
    <name type="scientific">Sphingobacterium detergens</name>
    <dbReference type="NCBI Taxonomy" id="1145106"/>
    <lineage>
        <taxon>Bacteria</taxon>
        <taxon>Pseudomonadati</taxon>
        <taxon>Bacteroidota</taxon>
        <taxon>Sphingobacteriia</taxon>
        <taxon>Sphingobacteriales</taxon>
        <taxon>Sphingobacteriaceae</taxon>
        <taxon>Sphingobacterium</taxon>
    </lineage>
</organism>
<evidence type="ECO:0000313" key="6">
    <source>
        <dbReference type="Proteomes" id="UP000286246"/>
    </source>
</evidence>
<proteinExistence type="inferred from homology"/>
<feature type="domain" description="Glycosyltransferase 2-like" evidence="4">
    <location>
        <begin position="32"/>
        <end position="159"/>
    </location>
</feature>
<keyword evidence="6" id="KW-1185">Reference proteome</keyword>
<dbReference type="GO" id="GO:0016757">
    <property type="term" value="F:glycosyltransferase activity"/>
    <property type="evidence" value="ECO:0007669"/>
    <property type="project" value="UniProtKB-KW"/>
</dbReference>
<dbReference type="EMBL" id="RAPY01000002">
    <property type="protein sequence ID" value="RKE52746.1"/>
    <property type="molecule type" value="Genomic_DNA"/>
</dbReference>
<sequence length="332" mass="39074">MKYQYKSDDDFTEISIFYFQYKPHMTNRPILSVVMPIFNGEKYLETAINSILTQTFYEFEFVIINDGSSDKTDEIVRSFYDNRIVYIANKNNEGIIRSLNKGIYFSKGQFLGRMDCDDVSRTDRFELQIEFLNQNPELSIVGSDYEILPRSDNNNIIPQKRINVPTGHEDLSLVFLHHNAICHPTVVMRKENLNFNKLYYDRLANHAEDYKLWVDATLSGLKFGSIPSPLLKYRLHSDQISTKKREEQFNSACKIMLGYATTIFSQSVINNPRDYLGLILNTESRFLKDQDFIKYTQLAKKLITENNRQNYFNKEKFDFFMENKLNNLTPYK</sequence>
<dbReference type="Pfam" id="PF00535">
    <property type="entry name" value="Glycos_transf_2"/>
    <property type="match status" value="1"/>
</dbReference>
<protein>
    <submittedName>
        <fullName evidence="5">Glycosyltransferase involved in cell wall biosynthesis</fullName>
    </submittedName>
</protein>